<dbReference type="AlphaFoldDB" id="A0A2V3J0E7"/>
<feature type="transmembrane region" description="Helical" evidence="6">
    <location>
        <begin position="203"/>
        <end position="222"/>
    </location>
</feature>
<dbReference type="PANTHER" id="PTHR11266:SF17">
    <property type="entry name" value="PROTEIN MPV17"/>
    <property type="match status" value="1"/>
</dbReference>
<feature type="compositionally biased region" description="Basic and acidic residues" evidence="7">
    <location>
        <begin position="131"/>
        <end position="140"/>
    </location>
</feature>
<comment type="caution">
    <text evidence="8">The sequence shown here is derived from an EMBL/GenBank/DDBJ whole genome shotgun (WGS) entry which is preliminary data.</text>
</comment>
<evidence type="ECO:0000256" key="4">
    <source>
        <dbReference type="ARBA" id="ARBA00022989"/>
    </source>
</evidence>
<dbReference type="STRING" id="448386.A0A2V3J0E7"/>
<feature type="compositionally biased region" description="Gly residues" evidence="7">
    <location>
        <begin position="121"/>
        <end position="130"/>
    </location>
</feature>
<keyword evidence="4 6" id="KW-1133">Transmembrane helix</keyword>
<dbReference type="Pfam" id="PF04117">
    <property type="entry name" value="Mpv17_PMP22"/>
    <property type="match status" value="1"/>
</dbReference>
<evidence type="ECO:0000256" key="2">
    <source>
        <dbReference type="ARBA" id="ARBA00006824"/>
    </source>
</evidence>
<organism evidence="8 9">
    <name type="scientific">Gracilariopsis chorda</name>
    <dbReference type="NCBI Taxonomy" id="448386"/>
    <lineage>
        <taxon>Eukaryota</taxon>
        <taxon>Rhodophyta</taxon>
        <taxon>Florideophyceae</taxon>
        <taxon>Rhodymeniophycidae</taxon>
        <taxon>Gracilariales</taxon>
        <taxon>Gracilariaceae</taxon>
        <taxon>Gracilariopsis</taxon>
    </lineage>
</organism>
<evidence type="ECO:0000256" key="7">
    <source>
        <dbReference type="SAM" id="MobiDB-lite"/>
    </source>
</evidence>
<reference evidence="8 9" key="1">
    <citation type="journal article" date="2018" name="Mol. Biol. Evol.">
        <title>Analysis of the draft genome of the red seaweed Gracilariopsis chorda provides insights into genome size evolution in Rhodophyta.</title>
        <authorList>
            <person name="Lee J."/>
            <person name="Yang E.C."/>
            <person name="Graf L."/>
            <person name="Yang J.H."/>
            <person name="Qiu H."/>
            <person name="Zel Zion U."/>
            <person name="Chan C.X."/>
            <person name="Stephens T.G."/>
            <person name="Weber A.P.M."/>
            <person name="Boo G.H."/>
            <person name="Boo S.M."/>
            <person name="Kim K.M."/>
            <person name="Shin Y."/>
            <person name="Jung M."/>
            <person name="Lee S.J."/>
            <person name="Yim H.S."/>
            <person name="Lee J.H."/>
            <person name="Bhattacharya D."/>
            <person name="Yoon H.S."/>
        </authorList>
    </citation>
    <scope>NUCLEOTIDE SEQUENCE [LARGE SCALE GENOMIC DNA]</scope>
    <source>
        <strain evidence="8 9">SKKU-2015</strain>
        <tissue evidence="8">Whole body</tissue>
    </source>
</reference>
<gene>
    <name evidence="8" type="ORF">BWQ96_02260</name>
</gene>
<comment type="subcellular location">
    <subcellularLocation>
        <location evidence="1">Membrane</location>
        <topology evidence="1">Multi-pass membrane protein</topology>
    </subcellularLocation>
</comment>
<dbReference type="EMBL" id="NBIV01000018">
    <property type="protein sequence ID" value="PXF47874.1"/>
    <property type="molecule type" value="Genomic_DNA"/>
</dbReference>
<name>A0A2V3J0E7_9FLOR</name>
<evidence type="ECO:0000256" key="3">
    <source>
        <dbReference type="ARBA" id="ARBA00022692"/>
    </source>
</evidence>
<feature type="transmembrane region" description="Helical" evidence="6">
    <location>
        <begin position="242"/>
        <end position="260"/>
    </location>
</feature>
<proteinExistence type="inferred from homology"/>
<dbReference type="GO" id="GO:0005737">
    <property type="term" value="C:cytoplasm"/>
    <property type="evidence" value="ECO:0007669"/>
    <property type="project" value="TreeGrafter"/>
</dbReference>
<accession>A0A2V3J0E7</accession>
<dbReference type="GO" id="GO:0016020">
    <property type="term" value="C:membrane"/>
    <property type="evidence" value="ECO:0007669"/>
    <property type="project" value="UniProtKB-SubCell"/>
</dbReference>
<dbReference type="OrthoDB" id="5858at2759"/>
<keyword evidence="5 6" id="KW-0472">Membrane</keyword>
<evidence type="ECO:0000313" key="8">
    <source>
        <dbReference type="EMBL" id="PXF47874.1"/>
    </source>
</evidence>
<evidence type="ECO:0000313" key="9">
    <source>
        <dbReference type="Proteomes" id="UP000247409"/>
    </source>
</evidence>
<comment type="similarity">
    <text evidence="2 6">Belongs to the peroxisomal membrane protein PXMP2/4 family.</text>
</comment>
<keyword evidence="3 6" id="KW-0812">Transmembrane</keyword>
<feature type="region of interest" description="Disordered" evidence="7">
    <location>
        <begin position="92"/>
        <end position="144"/>
    </location>
</feature>
<dbReference type="InterPro" id="IPR007248">
    <property type="entry name" value="Mpv17_PMP22"/>
</dbReference>
<evidence type="ECO:0000256" key="5">
    <source>
        <dbReference type="ARBA" id="ARBA00023136"/>
    </source>
</evidence>
<sequence length="336" mass="38061">MWVSTPWRLRMAFSAAPVQLYQCFYRTPSSGNLEARVRFCAYSLSSLRRRSTVQCSNLHYRIQQGGTHVFDTTRSPTRRTVTAFDKIPKQLPDWWEEEDDDDDEEDDMRSEDTNSEMAYESGGGGNGGNRGGERDGKPEDGSDGQKAGWLATLFAMYAGALVRTPLRTKAITTSALAFIGDLLAQKLSQADEKEYSWDKRRSLSISLWGLVFMGPVLHYWYLTLDRLFRHKYAIFTKLLSDQLVFAPCFNAAFMLGIGALEGNSLKDIADNIKAKLWPVMKANWTLWPAAQVVNFSIVPKDFQVIYVNCVALIWNVIFTYISHSANEEVEKLAQNS</sequence>
<keyword evidence="9" id="KW-1185">Reference proteome</keyword>
<dbReference type="PANTHER" id="PTHR11266">
    <property type="entry name" value="PEROXISOMAL MEMBRANE PROTEIN 2, PXMP2 MPV17"/>
    <property type="match status" value="1"/>
</dbReference>
<protein>
    <submittedName>
        <fullName evidence="8">PXMP2/4 family protein 2</fullName>
    </submittedName>
</protein>
<evidence type="ECO:0000256" key="1">
    <source>
        <dbReference type="ARBA" id="ARBA00004141"/>
    </source>
</evidence>
<feature type="compositionally biased region" description="Acidic residues" evidence="7">
    <location>
        <begin position="94"/>
        <end position="109"/>
    </location>
</feature>
<dbReference type="Proteomes" id="UP000247409">
    <property type="component" value="Unassembled WGS sequence"/>
</dbReference>
<evidence type="ECO:0000256" key="6">
    <source>
        <dbReference type="RuleBase" id="RU363053"/>
    </source>
</evidence>